<name>C8TE46_EIMTE</name>
<dbReference type="AlphaFoldDB" id="C8TE46"/>
<organism evidence="1 2">
    <name type="scientific">Eimeria tenella</name>
    <name type="common">Coccidian parasite</name>
    <dbReference type="NCBI Taxonomy" id="5802"/>
    <lineage>
        <taxon>Eukaryota</taxon>
        <taxon>Sar</taxon>
        <taxon>Alveolata</taxon>
        <taxon>Apicomplexa</taxon>
        <taxon>Conoidasida</taxon>
        <taxon>Coccidia</taxon>
        <taxon>Eucoccidiorida</taxon>
        <taxon>Eimeriorina</taxon>
        <taxon>Eimeriidae</taxon>
        <taxon>Eimeria</taxon>
    </lineage>
</organism>
<dbReference type="Proteomes" id="UP000243681">
    <property type="component" value="Chromosome 1"/>
</dbReference>
<gene>
    <name evidence="1" type="ORF">e1116g03.tmp0131</name>
</gene>
<reference evidence="1 2" key="1">
    <citation type="journal article" date="2007" name="Genome Res.">
        <title>Sequencing and analysis of chromosome 1 of Eimeria tenella reveals a unique segmental organization.</title>
        <authorList>
            <person name="Ling K.H."/>
            <person name="Rajandream M.A."/>
            <person name="Rivailler P."/>
            <person name="Ivens A."/>
            <person name="Yap S.J."/>
            <person name="Madeira A.M.B.N."/>
            <person name="Mungall K."/>
            <person name="Billington K."/>
            <person name="Yee W.Y."/>
            <person name="Bankier A.T."/>
            <person name="Carroll F."/>
            <person name="Durham A.M."/>
            <person name="Peters N."/>
            <person name="Loo S.S."/>
            <person name="Mat-Isa M.N."/>
            <person name="Novaes J."/>
            <person name="Quail M."/>
            <person name="Rosli R."/>
            <person name="Shamsudin M.N."/>
            <person name="Sobreira T.J.P."/>
            <person name="Tivey A.R."/>
            <person name="Wai S.F."/>
            <person name="White S."/>
            <person name="Wu X."/>
            <person name="Kerhornou A.X."/>
            <person name="Blake D."/>
            <person name="Mohamed R."/>
            <person name="Shirley M."/>
            <person name="Gruber A."/>
            <person name="Berriman M."/>
            <person name="Tomley F."/>
            <person name="Dear P.H."/>
            <person name="Wan K.L."/>
        </authorList>
    </citation>
    <scope>NUCLEOTIDE SEQUENCE [LARGE SCALE GENOMIC DNA]</scope>
    <source>
        <strain evidence="1 2">Houghton</strain>
    </source>
</reference>
<evidence type="ECO:0000313" key="1">
    <source>
        <dbReference type="EMBL" id="CAK51532.1"/>
    </source>
</evidence>
<proteinExistence type="predicted"/>
<sequence>MARAGQESIRFRSSQEPAREYSTFSIQCKLSLICMEVAQLFQATEVHQSCSEMMPSFETRKAAFRNTCVHHRQIINGNARSCMIGELSTMKHEIRTTYQLSDKIRGTVMCLKGIAKSSYSTADLLLNVQPSQ</sequence>
<evidence type="ECO:0000313" key="2">
    <source>
        <dbReference type="Proteomes" id="UP000243681"/>
    </source>
</evidence>
<accession>C8TE46</accession>
<dbReference type="EMBL" id="AM269894">
    <property type="protein sequence ID" value="CAK51532.1"/>
    <property type="molecule type" value="Genomic_DNA"/>
</dbReference>
<protein>
    <submittedName>
        <fullName evidence="1">Uncharacterized protein</fullName>
    </submittedName>
</protein>